<sequence>EASVQRSLAVQTPQIALVAPTTSNLADVTATTAATMYAGVTYTTLVLSATGGLGTTASEVLKAGWGCGGKDLLEGVGSLLKSSNLLNKLEMDICVFALLEEVIELGVWSIFAAACSWNDSFEVGRLERVGMFDTRNCEDIEPPGRRDLSRWSSGDLGTPCRVRPRTEFIRCNSTIDAVDIIVPDPSVATRLGRGCLGGLFKLCYRPTASSGWELLAVDIVVRGGNSKTDKVWCLFTTDAAWPCKARLLGTSLSGGTTWLMTLLTYGDTCGVDTIATLKFVNTVSQVALDGEYEIHDFGVKKTNVGAPESYTVCYCPGYDSDSTNGICHSSSDTDFIQLVGTLILIQATILDNPTDANVVAVYPTLRFTLQLSCGNPGMCAVDDDIRYKIVERDVANDKPYYDATAGCRTAVQVATFMAPTNCDSAISCSDTRDDSPVSATNPLWADLQIDGVVENKISVSSSYDVCYCDGDCVSNANWFKIGSFDVNRVYVQFLDTTLAIKQPHVNKQGYVKILGSSSTGSWTTTGDQAREMKILPDNDGLINKKACLDNAQSSLIVSGHSCSSLLDCDSPVSASNYQLYGGGAIKFSKSGWMAVCYCDKVCNEQGNWAVVGRLLVLGPLGSETWVFAEALTFKLTIHGWGLSSNNYIRIIDYSNECGVADSTQSANVKGPVNSGALLSGTSNMRTIAPANPSNNSSGGGSGHQWDMGQRRLGSLQRWAHGSSGSIITFGTALASVAHGLKDGDYIQIEDA</sequence>
<reference evidence="1 2" key="1">
    <citation type="submission" date="2020-04" db="EMBL/GenBank/DDBJ databases">
        <title>Perkinsus olseni comparative genomics.</title>
        <authorList>
            <person name="Bogema D.R."/>
        </authorList>
    </citation>
    <scope>NUCLEOTIDE SEQUENCE [LARGE SCALE GENOMIC DNA]</scope>
    <source>
        <strain evidence="1">ATCC PRA-205</strain>
    </source>
</reference>
<dbReference type="Proteomes" id="UP000574390">
    <property type="component" value="Unassembled WGS sequence"/>
</dbReference>
<feature type="non-terminal residue" evidence="1">
    <location>
        <position position="751"/>
    </location>
</feature>
<dbReference type="EMBL" id="JABANM010009143">
    <property type="protein sequence ID" value="KAF4741410.1"/>
    <property type="molecule type" value="Genomic_DNA"/>
</dbReference>
<name>A0A7J6TAK5_PEROL</name>
<comment type="caution">
    <text evidence="1">The sequence shown here is derived from an EMBL/GenBank/DDBJ whole genome shotgun (WGS) entry which is preliminary data.</text>
</comment>
<feature type="non-terminal residue" evidence="1">
    <location>
        <position position="1"/>
    </location>
</feature>
<evidence type="ECO:0000313" key="2">
    <source>
        <dbReference type="Proteomes" id="UP000574390"/>
    </source>
</evidence>
<accession>A0A7J6TAK5</accession>
<protein>
    <submittedName>
        <fullName evidence="1">Uncharacterized protein</fullName>
    </submittedName>
</protein>
<gene>
    <name evidence="1" type="ORF">FOZ62_019407</name>
</gene>
<dbReference type="AlphaFoldDB" id="A0A7J6TAK5"/>
<organism evidence="1 2">
    <name type="scientific">Perkinsus olseni</name>
    <name type="common">Perkinsus atlanticus</name>
    <dbReference type="NCBI Taxonomy" id="32597"/>
    <lineage>
        <taxon>Eukaryota</taxon>
        <taxon>Sar</taxon>
        <taxon>Alveolata</taxon>
        <taxon>Perkinsozoa</taxon>
        <taxon>Perkinsea</taxon>
        <taxon>Perkinsida</taxon>
        <taxon>Perkinsidae</taxon>
        <taxon>Perkinsus</taxon>
    </lineage>
</organism>
<proteinExistence type="predicted"/>
<evidence type="ECO:0000313" key="1">
    <source>
        <dbReference type="EMBL" id="KAF4741410.1"/>
    </source>
</evidence>